<organism evidence="2 3">
    <name type="scientific">Diutina rugosa</name>
    <name type="common">Yeast</name>
    <name type="synonym">Candida rugosa</name>
    <dbReference type="NCBI Taxonomy" id="5481"/>
    <lineage>
        <taxon>Eukaryota</taxon>
        <taxon>Fungi</taxon>
        <taxon>Dikarya</taxon>
        <taxon>Ascomycota</taxon>
        <taxon>Saccharomycotina</taxon>
        <taxon>Pichiomycetes</taxon>
        <taxon>Debaryomycetaceae</taxon>
        <taxon>Diutina</taxon>
    </lineage>
</organism>
<dbReference type="AlphaFoldDB" id="A0A642UIN6"/>
<feature type="region of interest" description="Disordered" evidence="1">
    <location>
        <begin position="187"/>
        <end position="210"/>
    </location>
</feature>
<reference evidence="2 3" key="1">
    <citation type="submission" date="2019-07" db="EMBL/GenBank/DDBJ databases">
        <title>Genome assembly of two rare yeast pathogens: Diutina rugosa and Trichomonascus ciferrii.</title>
        <authorList>
            <person name="Mixao V."/>
            <person name="Saus E."/>
            <person name="Hansen A."/>
            <person name="Lass-Flor C."/>
            <person name="Gabaldon T."/>
        </authorList>
    </citation>
    <scope>NUCLEOTIDE SEQUENCE [LARGE SCALE GENOMIC DNA]</scope>
    <source>
        <strain evidence="2 3">CBS 613</strain>
    </source>
</reference>
<gene>
    <name evidence="2" type="ORF">DIURU_004171</name>
</gene>
<evidence type="ECO:0000256" key="1">
    <source>
        <dbReference type="SAM" id="MobiDB-lite"/>
    </source>
</evidence>
<dbReference type="Proteomes" id="UP000449547">
    <property type="component" value="Unassembled WGS sequence"/>
</dbReference>
<dbReference type="OrthoDB" id="4078061at2759"/>
<evidence type="ECO:0000313" key="2">
    <source>
        <dbReference type="EMBL" id="KAA8899688.1"/>
    </source>
</evidence>
<feature type="compositionally biased region" description="Polar residues" evidence="1">
    <location>
        <begin position="46"/>
        <end position="61"/>
    </location>
</feature>
<evidence type="ECO:0000313" key="3">
    <source>
        <dbReference type="Proteomes" id="UP000449547"/>
    </source>
</evidence>
<sequence>MGNKASTQRQLGKTISKAYEPVAKQAPKLPLEPQKPPQFDAAKLTQKLQNKHGNAPPNTAVTPPGKDGFDPQIEGTSTYDTDFVDSVTRLGRQVNSISVPQVNADALSLRQLNNRKQLWDKGETQKHNHDTAKSLVNPQTLSAIVSDLRDGFAPAKVADDYGLEPQMVDNLSRFSMAKTVVVMKEEPKKGELTHRATGSGRIEAEDNDRFDKERLKKLKSRISVE</sequence>
<dbReference type="OMA" id="KTMVHPQ"/>
<feature type="compositionally biased region" description="Polar residues" evidence="1">
    <location>
        <begin position="1"/>
        <end position="13"/>
    </location>
</feature>
<dbReference type="RefSeq" id="XP_034011034.1">
    <property type="nucleotide sequence ID" value="XM_034157015.1"/>
</dbReference>
<keyword evidence="3" id="KW-1185">Reference proteome</keyword>
<name>A0A642UIN6_DIURU</name>
<accession>A0A642UIN6</accession>
<proteinExistence type="predicted"/>
<feature type="region of interest" description="Disordered" evidence="1">
    <location>
        <begin position="1"/>
        <end position="78"/>
    </location>
</feature>
<protein>
    <submittedName>
        <fullName evidence="2">Uncharacterized protein</fullName>
    </submittedName>
</protein>
<dbReference type="EMBL" id="SWFT01000121">
    <property type="protein sequence ID" value="KAA8899688.1"/>
    <property type="molecule type" value="Genomic_DNA"/>
</dbReference>
<dbReference type="VEuPathDB" id="FungiDB:DIURU_004171"/>
<dbReference type="GeneID" id="54782822"/>
<comment type="caution">
    <text evidence="2">The sequence shown here is derived from an EMBL/GenBank/DDBJ whole genome shotgun (WGS) entry which is preliminary data.</text>
</comment>